<dbReference type="Gene3D" id="1.20.1740.10">
    <property type="entry name" value="Amino acid/polyamine transporter I"/>
    <property type="match status" value="1"/>
</dbReference>
<dbReference type="OrthoDB" id="3900342at2759"/>
<keyword evidence="8 9" id="KW-0472">Membrane</keyword>
<dbReference type="PANTHER" id="PTHR43341">
    <property type="entry name" value="AMINO ACID PERMEASE"/>
    <property type="match status" value="1"/>
</dbReference>
<protein>
    <submittedName>
        <fullName evidence="11">BA75_04035T0</fullName>
    </submittedName>
</protein>
<feature type="transmembrane region" description="Helical" evidence="9">
    <location>
        <begin position="297"/>
        <end position="318"/>
    </location>
</feature>
<sequence length="576" mass="63187">MSGKEKIENLDAVSVLTSTADPTVSNPSKWQEFKDSFKRADLDESAFSPGMTEAERAIAATANSPMQKSLKPRHILLITLGGNIGTGLFVSSGTALRTGGPLGVLIGWIITGACCYTVVQAMAELTVRFPVAGSHTTFANRFIDRSFGFAVAWDYALLWLIVLPLELVAASMTIKFWTTSINPDIFVAIFYVFIIAVNFFGVKGYGEAEFVFSSIKIVTIMGFIILALVLICGGGPTHEYIGARYWHDPGSLASGFKGVCSVFVSAAMSYMGTEVCGLAAAESANPRKALPAAIKHVFWRILLFYIVVLLLVGMLVPFNSERLLGAGGGTSASPFVIAIQTHTISGLPSVMNAVIMLSLLSVGNSATFACSRTICALAAQGMAPKIFSYVDRKGRPLYALLLSAVVGLFSFIAAYKDQDAVFAWLLSISGLSSIFLWSAIVLSHIRFRYAMKKQGRSLDELAYVSSTGVYGSYFGLLVNILIVICQFWVSLFPVGGAEPSPVTFFQGYLCVPLVLVLYLGHKFYKRNWAMYIRSEEMDLDTGRREMDLNLLKQEVAEEREFLRQKPFWYRTYKFWC</sequence>
<dbReference type="EMBL" id="CP014586">
    <property type="protein sequence ID" value="ANZ76939.1"/>
    <property type="molecule type" value="Genomic_DNA"/>
</dbReference>
<comment type="similarity">
    <text evidence="2">Belongs to the amino acid-polyamine-organocation (APC) superfamily. YAT (TC 2.A.3.10) family.</text>
</comment>
<dbReference type="InterPro" id="IPR050524">
    <property type="entry name" value="APC_YAT"/>
</dbReference>
<keyword evidence="3" id="KW-0813">Transport</keyword>
<dbReference type="Proteomes" id="UP000094565">
    <property type="component" value="Chromosome 3"/>
</dbReference>
<evidence type="ECO:0000256" key="3">
    <source>
        <dbReference type="ARBA" id="ARBA00022448"/>
    </source>
</evidence>
<gene>
    <name evidence="11" type="ORF">ATY40_BA7504035</name>
</gene>
<evidence type="ECO:0000313" key="11">
    <source>
        <dbReference type="EMBL" id="ANZ76939.1"/>
    </source>
</evidence>
<feature type="transmembrane region" description="Helical" evidence="9">
    <location>
        <begin position="185"/>
        <end position="205"/>
    </location>
</feature>
<feature type="transmembrane region" description="Helical" evidence="9">
    <location>
        <begin position="463"/>
        <end position="489"/>
    </location>
</feature>
<evidence type="ECO:0000256" key="7">
    <source>
        <dbReference type="ARBA" id="ARBA00022989"/>
    </source>
</evidence>
<dbReference type="InterPro" id="IPR004841">
    <property type="entry name" value="AA-permease/SLC12A_dom"/>
</dbReference>
<feature type="transmembrane region" description="Helical" evidence="9">
    <location>
        <begin position="146"/>
        <end position="165"/>
    </location>
</feature>
<comment type="subcellular location">
    <subcellularLocation>
        <location evidence="1">Cell membrane</location>
        <topology evidence="1">Multi-pass membrane protein</topology>
    </subcellularLocation>
</comment>
<feature type="transmembrane region" description="Helical" evidence="9">
    <location>
        <begin position="217"/>
        <end position="236"/>
    </location>
</feature>
<dbReference type="Pfam" id="PF00324">
    <property type="entry name" value="AA_permease"/>
    <property type="match status" value="1"/>
</dbReference>
<keyword evidence="5 9" id="KW-0812">Transmembrane</keyword>
<evidence type="ECO:0000256" key="1">
    <source>
        <dbReference type="ARBA" id="ARBA00004651"/>
    </source>
</evidence>
<feature type="transmembrane region" description="Helical" evidence="9">
    <location>
        <begin position="75"/>
        <end position="96"/>
    </location>
</feature>
<dbReference type="PANTHER" id="PTHR43341:SF1">
    <property type="entry name" value="GENERAL AMINO-ACID PERMEASE GAP1"/>
    <property type="match status" value="1"/>
</dbReference>
<dbReference type="PIRSF" id="PIRSF006060">
    <property type="entry name" value="AA_transporter"/>
    <property type="match status" value="1"/>
</dbReference>
<evidence type="ECO:0000256" key="5">
    <source>
        <dbReference type="ARBA" id="ARBA00022692"/>
    </source>
</evidence>
<dbReference type="FunFam" id="1.20.1740.10:FF:000017">
    <property type="entry name" value="Amino acid permease"/>
    <property type="match status" value="1"/>
</dbReference>
<evidence type="ECO:0000259" key="10">
    <source>
        <dbReference type="Pfam" id="PF00324"/>
    </source>
</evidence>
<dbReference type="PROSITE" id="PS00218">
    <property type="entry name" value="AMINO_ACID_PERMEASE_1"/>
    <property type="match status" value="1"/>
</dbReference>
<accession>A0A1B2JFV6</accession>
<organism evidence="11 12">
    <name type="scientific">Komagataella pastoris</name>
    <name type="common">Yeast</name>
    <name type="synonym">Pichia pastoris</name>
    <dbReference type="NCBI Taxonomy" id="4922"/>
    <lineage>
        <taxon>Eukaryota</taxon>
        <taxon>Fungi</taxon>
        <taxon>Dikarya</taxon>
        <taxon>Ascomycota</taxon>
        <taxon>Saccharomycotina</taxon>
        <taxon>Pichiomycetes</taxon>
        <taxon>Pichiales</taxon>
        <taxon>Pichiaceae</taxon>
        <taxon>Komagataella</taxon>
    </lineage>
</organism>
<feature type="transmembrane region" description="Helical" evidence="9">
    <location>
        <begin position="102"/>
        <end position="125"/>
    </location>
</feature>
<dbReference type="InterPro" id="IPR004762">
    <property type="entry name" value="Amino_acid_permease_fungi"/>
</dbReference>
<keyword evidence="7 9" id="KW-1133">Transmembrane helix</keyword>
<dbReference type="NCBIfam" id="TIGR00913">
    <property type="entry name" value="2A0310"/>
    <property type="match status" value="1"/>
</dbReference>
<evidence type="ECO:0000256" key="9">
    <source>
        <dbReference type="SAM" id="Phobius"/>
    </source>
</evidence>
<evidence type="ECO:0000256" key="8">
    <source>
        <dbReference type="ARBA" id="ARBA00023136"/>
    </source>
</evidence>
<name>A0A1B2JFV6_PICPA</name>
<dbReference type="AlphaFoldDB" id="A0A1B2JFV6"/>
<feature type="transmembrane region" description="Helical" evidence="9">
    <location>
        <begin position="396"/>
        <end position="415"/>
    </location>
</feature>
<evidence type="ECO:0000256" key="2">
    <source>
        <dbReference type="ARBA" id="ARBA00006983"/>
    </source>
</evidence>
<evidence type="ECO:0000256" key="4">
    <source>
        <dbReference type="ARBA" id="ARBA00022475"/>
    </source>
</evidence>
<feature type="transmembrane region" description="Helical" evidence="9">
    <location>
        <begin position="256"/>
        <end position="276"/>
    </location>
</feature>
<keyword evidence="6" id="KW-0029">Amino-acid transport</keyword>
<feature type="domain" description="Amino acid permease/ SLC12A" evidence="10">
    <location>
        <begin position="74"/>
        <end position="529"/>
    </location>
</feature>
<keyword evidence="4" id="KW-1003">Cell membrane</keyword>
<reference evidence="11 12" key="1">
    <citation type="submission" date="2016-02" db="EMBL/GenBank/DDBJ databases">
        <title>Comparative genomic and transcriptomic foundation for Pichia pastoris.</title>
        <authorList>
            <person name="Love K.R."/>
            <person name="Shah K.A."/>
            <person name="Whittaker C.A."/>
            <person name="Wu J."/>
            <person name="Bartlett M.C."/>
            <person name="Ma D."/>
            <person name="Leeson R.L."/>
            <person name="Priest M."/>
            <person name="Young S.K."/>
            <person name="Love J.C."/>
        </authorList>
    </citation>
    <scope>NUCLEOTIDE SEQUENCE [LARGE SCALE GENOMIC DNA]</scope>
    <source>
        <strain evidence="11 12">ATCC 28485</strain>
    </source>
</reference>
<dbReference type="GO" id="GO:0015171">
    <property type="term" value="F:amino acid transmembrane transporter activity"/>
    <property type="evidence" value="ECO:0007669"/>
    <property type="project" value="UniProtKB-ARBA"/>
</dbReference>
<evidence type="ECO:0000256" key="6">
    <source>
        <dbReference type="ARBA" id="ARBA00022970"/>
    </source>
</evidence>
<feature type="transmembrane region" description="Helical" evidence="9">
    <location>
        <begin position="353"/>
        <end position="375"/>
    </location>
</feature>
<keyword evidence="12" id="KW-1185">Reference proteome</keyword>
<proteinExistence type="inferred from homology"/>
<dbReference type="GO" id="GO:0005886">
    <property type="term" value="C:plasma membrane"/>
    <property type="evidence" value="ECO:0007669"/>
    <property type="project" value="UniProtKB-SubCell"/>
</dbReference>
<dbReference type="InterPro" id="IPR004840">
    <property type="entry name" value="Amino_acid_permease_CS"/>
</dbReference>
<feature type="transmembrane region" description="Helical" evidence="9">
    <location>
        <begin position="501"/>
        <end position="520"/>
    </location>
</feature>
<evidence type="ECO:0000313" key="12">
    <source>
        <dbReference type="Proteomes" id="UP000094565"/>
    </source>
</evidence>
<feature type="transmembrane region" description="Helical" evidence="9">
    <location>
        <begin position="421"/>
        <end position="442"/>
    </location>
</feature>